<name>A0A7E4USC3_PANRE</name>
<dbReference type="WBParaSite" id="Pan_g11818.t1">
    <property type="protein sequence ID" value="Pan_g11818.t1"/>
    <property type="gene ID" value="Pan_g11818"/>
</dbReference>
<keyword evidence="2" id="KW-1185">Reference proteome</keyword>
<dbReference type="AlphaFoldDB" id="A0A7E4USC3"/>
<accession>A0A7E4USC3</accession>
<feature type="signal peptide" evidence="1">
    <location>
        <begin position="1"/>
        <end position="18"/>
    </location>
</feature>
<sequence length="128" mass="13598">MEIAAALWVFTFLAFVAGAPSERNSCNVITNHTAITVNKTDMEGRKCSGSIPISVCMGLCKTSEKGTYIFPNHENDNTACVPTAVALVTAPLTDCHPEADVSIRTISYNQTTACGCNPFDHATLTGNV</sequence>
<evidence type="ECO:0000313" key="3">
    <source>
        <dbReference type="WBParaSite" id="Pan_g11818.t1"/>
    </source>
</evidence>
<dbReference type="SUPFAM" id="SSF57501">
    <property type="entry name" value="Cystine-knot cytokines"/>
    <property type="match status" value="1"/>
</dbReference>
<reference evidence="2" key="1">
    <citation type="journal article" date="2013" name="Genetics">
        <title>The draft genome and transcriptome of Panagrellus redivivus are shaped by the harsh demands of a free-living lifestyle.</title>
        <authorList>
            <person name="Srinivasan J."/>
            <person name="Dillman A.R."/>
            <person name="Macchietto M.G."/>
            <person name="Heikkinen L."/>
            <person name="Lakso M."/>
            <person name="Fracchia K.M."/>
            <person name="Antoshechkin I."/>
            <person name="Mortazavi A."/>
            <person name="Wong G."/>
            <person name="Sternberg P.W."/>
        </authorList>
    </citation>
    <scope>NUCLEOTIDE SEQUENCE [LARGE SCALE GENOMIC DNA]</scope>
    <source>
        <strain evidence="2">MT8872</strain>
    </source>
</reference>
<proteinExistence type="predicted"/>
<organism evidence="2 3">
    <name type="scientific">Panagrellus redivivus</name>
    <name type="common">Microworm</name>
    <dbReference type="NCBI Taxonomy" id="6233"/>
    <lineage>
        <taxon>Eukaryota</taxon>
        <taxon>Metazoa</taxon>
        <taxon>Ecdysozoa</taxon>
        <taxon>Nematoda</taxon>
        <taxon>Chromadorea</taxon>
        <taxon>Rhabditida</taxon>
        <taxon>Tylenchina</taxon>
        <taxon>Panagrolaimomorpha</taxon>
        <taxon>Panagrolaimoidea</taxon>
        <taxon>Panagrolaimidae</taxon>
        <taxon>Panagrellus</taxon>
    </lineage>
</organism>
<dbReference type="Gene3D" id="2.10.90.10">
    <property type="entry name" value="Cystine-knot cytokines"/>
    <property type="match status" value="1"/>
</dbReference>
<keyword evidence="1" id="KW-0732">Signal</keyword>
<dbReference type="InterPro" id="IPR029034">
    <property type="entry name" value="Cystine-knot_cytokine"/>
</dbReference>
<evidence type="ECO:0000256" key="1">
    <source>
        <dbReference type="SAM" id="SignalP"/>
    </source>
</evidence>
<reference evidence="3" key="2">
    <citation type="submission" date="2020-10" db="UniProtKB">
        <authorList>
            <consortium name="WormBaseParasite"/>
        </authorList>
    </citation>
    <scope>IDENTIFICATION</scope>
</reference>
<dbReference type="Proteomes" id="UP000492821">
    <property type="component" value="Unassembled WGS sequence"/>
</dbReference>
<feature type="chain" id="PRO_5029015667" evidence="1">
    <location>
        <begin position="19"/>
        <end position="128"/>
    </location>
</feature>
<evidence type="ECO:0000313" key="2">
    <source>
        <dbReference type="Proteomes" id="UP000492821"/>
    </source>
</evidence>
<protein>
    <submittedName>
        <fullName evidence="3">Cys_knot domain-containing protein</fullName>
    </submittedName>
</protein>